<protein>
    <submittedName>
        <fullName evidence="1">Uncharacterized protein</fullName>
    </submittedName>
</protein>
<evidence type="ECO:0000313" key="2">
    <source>
        <dbReference type="Proteomes" id="UP000694580"/>
    </source>
</evidence>
<sequence>MNMTRKSSRPMLKRAGSDIISAKRRVRIPLAPLMRRRMRPIRASRMTRNNVGETKYFSITSDKNIPVKYNRKALIYYPRTLVWLQNYCISYQLLRE</sequence>
<evidence type="ECO:0000313" key="1">
    <source>
        <dbReference type="Ensembl" id="ENSDCDP00010050538.1"/>
    </source>
</evidence>
<accession>A0AAY4DYQ5</accession>
<reference evidence="1" key="2">
    <citation type="submission" date="2025-08" db="UniProtKB">
        <authorList>
            <consortium name="Ensembl"/>
        </authorList>
    </citation>
    <scope>IDENTIFICATION</scope>
</reference>
<dbReference type="Proteomes" id="UP000694580">
    <property type="component" value="Chromosome 5"/>
</dbReference>
<dbReference type="AlphaFoldDB" id="A0AAY4DYQ5"/>
<dbReference type="Ensembl" id="ENSDCDT00010060961.1">
    <property type="protein sequence ID" value="ENSDCDP00010050538.1"/>
    <property type="gene ID" value="ENSDCDG00010029945.1"/>
</dbReference>
<organism evidence="1 2">
    <name type="scientific">Denticeps clupeoides</name>
    <name type="common">denticle herring</name>
    <dbReference type="NCBI Taxonomy" id="299321"/>
    <lineage>
        <taxon>Eukaryota</taxon>
        <taxon>Metazoa</taxon>
        <taxon>Chordata</taxon>
        <taxon>Craniata</taxon>
        <taxon>Vertebrata</taxon>
        <taxon>Euteleostomi</taxon>
        <taxon>Actinopterygii</taxon>
        <taxon>Neopterygii</taxon>
        <taxon>Teleostei</taxon>
        <taxon>Clupei</taxon>
        <taxon>Clupeiformes</taxon>
        <taxon>Denticipitoidei</taxon>
        <taxon>Denticipitidae</taxon>
        <taxon>Denticeps</taxon>
    </lineage>
</organism>
<reference evidence="1 2" key="1">
    <citation type="submission" date="2020-06" db="EMBL/GenBank/DDBJ databases">
        <authorList>
            <consortium name="Wellcome Sanger Institute Data Sharing"/>
        </authorList>
    </citation>
    <scope>NUCLEOTIDE SEQUENCE [LARGE SCALE GENOMIC DNA]</scope>
</reference>
<dbReference type="GeneTree" id="ENSGT01150000287030"/>
<keyword evidence="2" id="KW-1185">Reference proteome</keyword>
<reference evidence="1" key="3">
    <citation type="submission" date="2025-09" db="UniProtKB">
        <authorList>
            <consortium name="Ensembl"/>
        </authorList>
    </citation>
    <scope>IDENTIFICATION</scope>
</reference>
<name>A0AAY4DYQ5_9TELE</name>
<proteinExistence type="predicted"/>